<evidence type="ECO:0000256" key="4">
    <source>
        <dbReference type="ARBA" id="ARBA00060888"/>
    </source>
</evidence>
<evidence type="ECO:0000259" key="6">
    <source>
        <dbReference type="PROSITE" id="PS50975"/>
    </source>
</evidence>
<dbReference type="STRING" id="1298851.TST_1089"/>
<dbReference type="GO" id="GO:0043758">
    <property type="term" value="F:acetate-CoA ligase (ADP-forming) activity"/>
    <property type="evidence" value="ECO:0007669"/>
    <property type="project" value="UniProtKB-EC"/>
</dbReference>
<reference evidence="8" key="1">
    <citation type="journal article" date="2018" name="Science">
        <title>A primordial and reversible TCA cycle in a facultatively chemolithoautotrophic thermophile.</title>
        <authorList>
            <person name="Nunoura T."/>
            <person name="Chikaraishi Y."/>
            <person name="Izaki R."/>
            <person name="Suwa T."/>
            <person name="Sato T."/>
            <person name="Harada T."/>
            <person name="Mori K."/>
            <person name="Kato Y."/>
            <person name="Miyazaki M."/>
            <person name="Shimamura S."/>
            <person name="Yanagawa K."/>
            <person name="Shuto A."/>
            <person name="Ohkouchi N."/>
            <person name="Fujita N."/>
            <person name="Takaki Y."/>
            <person name="Atomi H."/>
            <person name="Takai K."/>
        </authorList>
    </citation>
    <scope>NUCLEOTIDE SEQUENCE [LARGE SCALE GENOMIC DNA]</scope>
    <source>
        <strain evidence="8">DSM 17441 / JCM 13301 / NBRC 103674 / ABI70S6</strain>
    </source>
</reference>
<dbReference type="SUPFAM" id="SSF56059">
    <property type="entry name" value="Glutathione synthetase ATP-binding domain-like"/>
    <property type="match status" value="1"/>
</dbReference>
<evidence type="ECO:0000256" key="2">
    <source>
        <dbReference type="ARBA" id="ARBA00022741"/>
    </source>
</evidence>
<dbReference type="EC" id="6.2.1.13" evidence="7"/>
<dbReference type="OrthoDB" id="9807426at2"/>
<dbReference type="EMBL" id="AP013035">
    <property type="protein sequence ID" value="BAT71883.1"/>
    <property type="molecule type" value="Genomic_DNA"/>
</dbReference>
<dbReference type="Gene3D" id="3.30.470.20">
    <property type="entry name" value="ATP-grasp fold, B domain"/>
    <property type="match status" value="1"/>
</dbReference>
<dbReference type="InterPro" id="IPR051538">
    <property type="entry name" value="Acyl-CoA_Synth/Transferase"/>
</dbReference>
<dbReference type="KEGG" id="ttk:TST_1089"/>
<name>A0A0S3QU68_THET7</name>
<keyword evidence="8" id="KW-1185">Reference proteome</keyword>
<evidence type="ECO:0000256" key="5">
    <source>
        <dbReference type="PROSITE-ProRule" id="PRU00409"/>
    </source>
</evidence>
<keyword evidence="3 5" id="KW-0067">ATP-binding</keyword>
<feature type="domain" description="ATP-grasp" evidence="6">
    <location>
        <begin position="10"/>
        <end position="46"/>
    </location>
</feature>
<dbReference type="PROSITE" id="PS50975">
    <property type="entry name" value="ATP_GRASP"/>
    <property type="match status" value="1"/>
</dbReference>
<dbReference type="Pfam" id="PF13549">
    <property type="entry name" value="ATP-grasp_5"/>
    <property type="match status" value="1"/>
</dbReference>
<dbReference type="GO" id="GO:0005524">
    <property type="term" value="F:ATP binding"/>
    <property type="evidence" value="ECO:0007669"/>
    <property type="project" value="UniProtKB-UniRule"/>
</dbReference>
<proteinExistence type="inferred from homology"/>
<dbReference type="InterPro" id="IPR011761">
    <property type="entry name" value="ATP-grasp"/>
</dbReference>
<sequence length="214" mass="24035">MRYLNEVESKGLLQRHGIEVAMPYVVSDVEEAVRKAEELGYPVVLKVVSHVIVHKSDVGGVVLEIKSEDELRRAYVEMLGRLKAMDPEAKVSVQKEYPKGLELVVGVHTDESFGKVMMFGIGGIFVELLKDVSFRLIPLEEKDALEMMEELKAKRLFEGYRGLPKVDKKALARFLLKVADVAEEEAIEQMDLNPVFAYGDRFVVVDARIGLEVG</sequence>
<evidence type="ECO:0000313" key="8">
    <source>
        <dbReference type="Proteomes" id="UP000063234"/>
    </source>
</evidence>
<dbReference type="FunFam" id="3.30.1490.20:FF:000020">
    <property type="entry name" value="Protein lysine acetyltransferase"/>
    <property type="match status" value="1"/>
</dbReference>
<organism evidence="7 8">
    <name type="scientific">Thermosulfidibacter takaii (strain DSM 17441 / JCM 13301 / NBRC 103674 / ABI70S6)</name>
    <dbReference type="NCBI Taxonomy" id="1298851"/>
    <lineage>
        <taxon>Bacteria</taxon>
        <taxon>Pseudomonadati</taxon>
        <taxon>Thermosulfidibacterota</taxon>
        <taxon>Thermosulfidibacteria</taxon>
        <taxon>Thermosulfidibacterales</taxon>
        <taxon>Thermosulfidibacteraceae</taxon>
    </lineage>
</organism>
<dbReference type="Proteomes" id="UP000063234">
    <property type="component" value="Chromosome"/>
</dbReference>
<keyword evidence="1 7" id="KW-0436">Ligase</keyword>
<dbReference type="GO" id="GO:0046872">
    <property type="term" value="F:metal ion binding"/>
    <property type="evidence" value="ECO:0007669"/>
    <property type="project" value="InterPro"/>
</dbReference>
<evidence type="ECO:0000256" key="3">
    <source>
        <dbReference type="ARBA" id="ARBA00022840"/>
    </source>
</evidence>
<protein>
    <submittedName>
        <fullName evidence="7">Acetyl-CoA synthetase (ADP-forming)</fullName>
        <ecNumber evidence="7">6.2.1.13</ecNumber>
    </submittedName>
</protein>
<dbReference type="PATRIC" id="fig|1298851.3.peg.1145"/>
<dbReference type="RefSeq" id="WP_068549874.1">
    <property type="nucleotide sequence ID" value="NZ_AP013035.1"/>
</dbReference>
<dbReference type="PANTHER" id="PTHR43334">
    <property type="entry name" value="ACETATE--COA LIGASE [ADP-FORMING]"/>
    <property type="match status" value="1"/>
</dbReference>
<dbReference type="PANTHER" id="PTHR43334:SF1">
    <property type="entry name" value="3-HYDROXYPROPIONATE--COA LIGASE [ADP-FORMING]"/>
    <property type="match status" value="1"/>
</dbReference>
<dbReference type="Gene3D" id="3.30.1490.20">
    <property type="entry name" value="ATP-grasp fold, A domain"/>
    <property type="match status" value="1"/>
</dbReference>
<gene>
    <name evidence="7" type="ORF">TST_1089</name>
</gene>
<evidence type="ECO:0000256" key="1">
    <source>
        <dbReference type="ARBA" id="ARBA00022598"/>
    </source>
</evidence>
<accession>A0A0S3QU68</accession>
<dbReference type="AlphaFoldDB" id="A0A0S3QU68"/>
<dbReference type="InterPro" id="IPR013815">
    <property type="entry name" value="ATP_grasp_subdomain_1"/>
</dbReference>
<comment type="similarity">
    <text evidence="4">In the N-terminal section; belongs to the acetate CoA ligase alpha subunit family.</text>
</comment>
<evidence type="ECO:0000313" key="7">
    <source>
        <dbReference type="EMBL" id="BAT71883.1"/>
    </source>
</evidence>
<keyword evidence="2 5" id="KW-0547">Nucleotide-binding</keyword>